<dbReference type="RefSeq" id="WP_015399889.1">
    <property type="nucleotide sequence ID" value="NC_020302.1"/>
</dbReference>
<dbReference type="Proteomes" id="UP000011723">
    <property type="component" value="Chromosome"/>
</dbReference>
<dbReference type="PATRIC" id="fig|1121362.3.peg.451"/>
<evidence type="ECO:0000313" key="1">
    <source>
        <dbReference type="EMBL" id="AGF71466.1"/>
    </source>
</evidence>
<reference evidence="1 2" key="1">
    <citation type="journal article" date="2012" name="Stand. Genomic Sci.">
        <title>Genome sequence of the halotolerant bacterium Corynebacterium halotolerans type strain YIM 70093(T) (= DSM 44683(T)).</title>
        <authorList>
            <person name="Ruckert C."/>
            <person name="Albersmeier A."/>
            <person name="Al-Dilaimi A."/>
            <person name="Niehaus K."/>
            <person name="Szczepanowski R."/>
            <person name="Kalinowski J."/>
        </authorList>
    </citation>
    <scope>NUCLEOTIDE SEQUENCE [LARGE SCALE GENOMIC DNA]</scope>
    <source>
        <strain evidence="1">YIM 70093</strain>
    </source>
</reference>
<protein>
    <submittedName>
        <fullName evidence="1">Uncharacterized protein</fullName>
    </submittedName>
</protein>
<organism evidence="1 2">
    <name type="scientific">Corynebacterium halotolerans YIM 70093 = DSM 44683</name>
    <dbReference type="NCBI Taxonomy" id="1121362"/>
    <lineage>
        <taxon>Bacteria</taxon>
        <taxon>Bacillati</taxon>
        <taxon>Actinomycetota</taxon>
        <taxon>Actinomycetes</taxon>
        <taxon>Mycobacteriales</taxon>
        <taxon>Corynebacteriaceae</taxon>
        <taxon>Corynebacterium</taxon>
    </lineage>
</organism>
<dbReference type="EMBL" id="CP003697">
    <property type="protein sequence ID" value="AGF71466.1"/>
    <property type="molecule type" value="Genomic_DNA"/>
</dbReference>
<keyword evidence="2" id="KW-1185">Reference proteome</keyword>
<accession>M1P4A1</accession>
<sequence>MTTWWAEHNASVRERGAGTPLLDAAVALLDDVETAFAVTGAHTPGWPDPHDGGPLPEEAYGRLTDTRRYAIVAVREAAWEKVLLDRGWARLEAAGERRTLTPHRPGAVPLVFDVLDNEGTTFLRISAGRPPVELTGHPDCACDGCDFGSEDLLEAIDQDIFSAVDGSLEIRVGAGKMGVRTSFRGSGPAPDHAIRRIAAAPWAGEWSPRELIRQL</sequence>
<dbReference type="InterPro" id="IPR045773">
    <property type="entry name" value="DUF6226"/>
</dbReference>
<evidence type="ECO:0000313" key="2">
    <source>
        <dbReference type="Proteomes" id="UP000011723"/>
    </source>
</evidence>
<dbReference type="Pfam" id="PF19736">
    <property type="entry name" value="DUF6226"/>
    <property type="match status" value="1"/>
</dbReference>
<proteinExistence type="predicted"/>
<dbReference type="eggNOG" id="COG4762">
    <property type="taxonomic scope" value="Bacteria"/>
</dbReference>
<dbReference type="AlphaFoldDB" id="M1P4A1"/>
<name>M1P4A1_9CORY</name>
<dbReference type="STRING" id="1121362.A605_02260"/>
<dbReference type="HOGENOM" id="CLU_110697_0_0_11"/>
<dbReference type="KEGG" id="chn:A605_02260"/>
<gene>
    <name evidence="1" type="ORF">A605_02260</name>
</gene>
<dbReference type="OrthoDB" id="120660at2"/>